<comment type="caution">
    <text evidence="1">The sequence shown here is derived from an EMBL/GenBank/DDBJ whole genome shotgun (WGS) entry which is preliminary data.</text>
</comment>
<dbReference type="OrthoDB" id="9046326at2"/>
<keyword evidence="2" id="KW-1185">Reference proteome</keyword>
<gene>
    <name evidence="1" type="ORF">LX66_5429</name>
</gene>
<accession>A0A562SLE2</accession>
<dbReference type="InterPro" id="IPR036514">
    <property type="entry name" value="SGNH_hydro_sf"/>
</dbReference>
<dbReference type="GO" id="GO:0016788">
    <property type="term" value="F:hydrolase activity, acting on ester bonds"/>
    <property type="evidence" value="ECO:0007669"/>
    <property type="project" value="UniProtKB-ARBA"/>
</dbReference>
<dbReference type="Gene3D" id="3.40.50.1110">
    <property type="entry name" value="SGNH hydrolase"/>
    <property type="match status" value="1"/>
</dbReference>
<dbReference type="AlphaFoldDB" id="A0A562SLE2"/>
<dbReference type="EMBL" id="VLLG01000007">
    <property type="protein sequence ID" value="TWI82111.1"/>
    <property type="molecule type" value="Genomic_DNA"/>
</dbReference>
<sequence length="732" mass="80497">MKATGVQKKQANDLAALLYGQDDPCLSDQVKSLAAALGIGQLPGIENGETASYLTSDDRAPGDNGTLPGRIGIWNLATENGEEIYIRDQGARMDWWLWAKVHQFPARPAPGRKRVVLLGESVARGYLYDPFYTVAQELEAQLNRVAPGGLEAEVLDLARTDLSLPMLKNILAECVSLRPDAIVIFAGNNWLHTMKETFGPADYQQLCHLLDRGSLQEVGALLEGRFRELVTSFLEFAGGISLQSGVPVVFMIPEFNLDDWTSNPLEKNVTRLNNNGAAKWVSLVESGEEALLRKDFTALEDIAARMITLDITHPLGYEWKAACRKAAGDWPAARTMMEKARDTAIYGRAETKPRCLAVVRNTILEQAPANGITVVDLPAVFKDSCPDSLPGRHFFLDYCHLTVQGIKVAVRQTAATVAGVLLGREVAVVLDDSGLYPGDEAIAVAHVAAAVHNAHYGQPAPVLHYHCSRAAEVADLTRDFMRNFVDFSTRRLQTSLCKTHEEVVSSGVFTQYEGGLGFIHDRKKKLLDVALVDAMVAVASSPAEKLAEKMLLLRVAEHMPAADYDVNLLEACYATTSYDEFNLEIQERNYYQARSHRSDFTFVADGRSVFSATITGRIPGCTRGVQEVRILVNGRLLETVALQNQWRTISIQLPAGPLTREGVNTISLHWPAPEEHRPAAPASIQTPMEFLDFMYPVWGEIYAFDLRKAADDNGLFANNNAPGYTEALQASL</sequence>
<evidence type="ECO:0000313" key="2">
    <source>
        <dbReference type="Proteomes" id="UP000316778"/>
    </source>
</evidence>
<dbReference type="RefSeq" id="WP_145719283.1">
    <property type="nucleotide sequence ID" value="NZ_BAAAFY010000003.1"/>
</dbReference>
<protein>
    <recommendedName>
        <fullName evidence="3">GDSL-like lipase/acylhydrolase family protein</fullName>
    </recommendedName>
</protein>
<name>A0A562SLE2_CHIJA</name>
<evidence type="ECO:0000313" key="1">
    <source>
        <dbReference type="EMBL" id="TWI82111.1"/>
    </source>
</evidence>
<dbReference type="Proteomes" id="UP000316778">
    <property type="component" value="Unassembled WGS sequence"/>
</dbReference>
<evidence type="ECO:0008006" key="3">
    <source>
        <dbReference type="Google" id="ProtNLM"/>
    </source>
</evidence>
<reference evidence="1 2" key="1">
    <citation type="journal article" date="2013" name="Stand. Genomic Sci.">
        <title>Genomic Encyclopedia of Type Strains, Phase I: The one thousand microbial genomes (KMG-I) project.</title>
        <authorList>
            <person name="Kyrpides N.C."/>
            <person name="Woyke T."/>
            <person name="Eisen J.A."/>
            <person name="Garrity G."/>
            <person name="Lilburn T.G."/>
            <person name="Beck B.J."/>
            <person name="Whitman W.B."/>
            <person name="Hugenholtz P."/>
            <person name="Klenk H.P."/>
        </authorList>
    </citation>
    <scope>NUCLEOTIDE SEQUENCE [LARGE SCALE GENOMIC DNA]</scope>
    <source>
        <strain evidence="1 2">DSM 13484</strain>
    </source>
</reference>
<proteinExistence type="predicted"/>
<organism evidence="1 2">
    <name type="scientific">Chitinophaga japonensis</name>
    <name type="common">Flexibacter japonensis</name>
    <dbReference type="NCBI Taxonomy" id="104662"/>
    <lineage>
        <taxon>Bacteria</taxon>
        <taxon>Pseudomonadati</taxon>
        <taxon>Bacteroidota</taxon>
        <taxon>Chitinophagia</taxon>
        <taxon>Chitinophagales</taxon>
        <taxon>Chitinophagaceae</taxon>
        <taxon>Chitinophaga</taxon>
    </lineage>
</organism>
<dbReference type="SUPFAM" id="SSF52266">
    <property type="entry name" value="SGNH hydrolase"/>
    <property type="match status" value="1"/>
</dbReference>